<dbReference type="InterPro" id="IPR019776">
    <property type="entry name" value="Flagellar_basal_body_rod_CS"/>
</dbReference>
<keyword evidence="4 5" id="KW-0975">Bacterial flagellum</keyword>
<dbReference type="InterPro" id="IPR037925">
    <property type="entry name" value="FlgE/F/G-like"/>
</dbReference>
<reference evidence="10" key="1">
    <citation type="submission" date="2020-07" db="EMBL/GenBank/DDBJ databases">
        <title>Huge and variable diversity of episymbiotic CPR bacteria and DPANN archaea in groundwater ecosystems.</title>
        <authorList>
            <person name="He C.Y."/>
            <person name="Keren R."/>
            <person name="Whittaker M."/>
            <person name="Farag I.F."/>
            <person name="Doudna J."/>
            <person name="Cate J.H.D."/>
            <person name="Banfield J.F."/>
        </authorList>
    </citation>
    <scope>NUCLEOTIDE SEQUENCE</scope>
    <source>
        <strain evidence="10">NC_groundwater_672_Ag_B-0.1um_62_36</strain>
    </source>
</reference>
<keyword evidence="10" id="KW-0282">Flagellum</keyword>
<feature type="domain" description="Flagellar basal-body/hook protein C-terminal" evidence="7">
    <location>
        <begin position="382"/>
        <end position="426"/>
    </location>
</feature>
<dbReference type="Gene3D" id="2.60.98.20">
    <property type="entry name" value="Flagellar hook protein FlgE"/>
    <property type="match status" value="1"/>
</dbReference>
<evidence type="ECO:0000259" key="7">
    <source>
        <dbReference type="Pfam" id="PF06429"/>
    </source>
</evidence>
<comment type="caution">
    <text evidence="10">The sequence shown here is derived from an EMBL/GenBank/DDBJ whole genome shotgun (WGS) entry which is preliminary data.</text>
</comment>
<comment type="similarity">
    <text evidence="2 5">Belongs to the flagella basal body rod proteins family.</text>
</comment>
<comment type="subcellular location">
    <subcellularLocation>
        <location evidence="1 5">Bacterial flagellum basal body</location>
    </subcellularLocation>
</comment>
<dbReference type="InterPro" id="IPR001444">
    <property type="entry name" value="Flag_bb_rod_N"/>
</dbReference>
<dbReference type="NCBIfam" id="TIGR03506">
    <property type="entry name" value="FlgEFG_subfam"/>
    <property type="match status" value="1"/>
</dbReference>
<dbReference type="GO" id="GO:0005829">
    <property type="term" value="C:cytosol"/>
    <property type="evidence" value="ECO:0007669"/>
    <property type="project" value="TreeGrafter"/>
</dbReference>
<dbReference type="AlphaFoldDB" id="A0A932CQT7"/>
<organism evidence="10 11">
    <name type="scientific">Tectimicrobiota bacterium</name>
    <dbReference type="NCBI Taxonomy" id="2528274"/>
    <lineage>
        <taxon>Bacteria</taxon>
        <taxon>Pseudomonadati</taxon>
        <taxon>Nitrospinota/Tectimicrobiota group</taxon>
        <taxon>Candidatus Tectimicrobiota</taxon>
    </lineage>
</organism>
<proteinExistence type="inferred from homology"/>
<feature type="domain" description="Flagellar hook protein FlgE/F/G-like D1" evidence="9">
    <location>
        <begin position="80"/>
        <end position="137"/>
    </location>
</feature>
<evidence type="ECO:0000256" key="3">
    <source>
        <dbReference type="ARBA" id="ARBA00019015"/>
    </source>
</evidence>
<dbReference type="GO" id="GO:0009425">
    <property type="term" value="C:bacterial-type flagellum basal body"/>
    <property type="evidence" value="ECO:0007669"/>
    <property type="project" value="UniProtKB-SubCell"/>
</dbReference>
<evidence type="ECO:0000313" key="11">
    <source>
        <dbReference type="Proteomes" id="UP000769766"/>
    </source>
</evidence>
<accession>A0A932CQT7</accession>
<dbReference type="PROSITE" id="PS00588">
    <property type="entry name" value="FLAGELLA_BB_ROD"/>
    <property type="match status" value="1"/>
</dbReference>
<evidence type="ECO:0000256" key="1">
    <source>
        <dbReference type="ARBA" id="ARBA00004117"/>
    </source>
</evidence>
<dbReference type="InterPro" id="IPR011491">
    <property type="entry name" value="FlgE_D2"/>
</dbReference>
<gene>
    <name evidence="10" type="ORF">HYY20_12375</name>
</gene>
<dbReference type="InterPro" id="IPR053967">
    <property type="entry name" value="LlgE_F_G-like_D1"/>
</dbReference>
<sequence>MSLSSSLFIGISGLSSSGTALSLVSNNIANLNTVGFKGSRATFEEVLASTQLGGGTDIASMAGLFSQGSLENTESPTDLAIDGEGFFIVKDDKSDELFYTRAGQFFMNSSGNLANPDGLVLQGWAMDAEGNRGNIGNITLRGETPILSPPKATEDAKFTLNLDAREEADLDPFTAANAAATSHYSSSMTLYDADGNGHTVTLYFRKSAADAWEVHAVTDGGNVEGGTPGTPQEIPLTTSRVRFDNNGNLIPPEDWTPPEPSYSLTVDFAVNGEADTDEPQTITLDLDNTTQFASTSSVLFQEQDGYALGFLSRFSIDQEGFVQGTFTNGQSRPIYQIALANFSNPQGLDRIGGSLFVPTPRSGDPTPPAGQAGNGNLGRIVSNTLEQSNVDLAGEFVRLITLQRGFQANARTISSTSQLLQELINIVS</sequence>
<dbReference type="Proteomes" id="UP000769766">
    <property type="component" value="Unassembled WGS sequence"/>
</dbReference>
<feature type="domain" description="Flagellar basal body rod protein N-terminal" evidence="6">
    <location>
        <begin position="9"/>
        <end position="37"/>
    </location>
</feature>
<dbReference type="Pfam" id="PF07559">
    <property type="entry name" value="FlgE_D2"/>
    <property type="match status" value="1"/>
</dbReference>
<dbReference type="InterPro" id="IPR037058">
    <property type="entry name" value="Falgellar_hook_FlgE_sf"/>
</dbReference>
<evidence type="ECO:0000313" key="10">
    <source>
        <dbReference type="EMBL" id="MBI2877667.1"/>
    </source>
</evidence>
<dbReference type="GO" id="GO:0009424">
    <property type="term" value="C:bacterial-type flagellum hook"/>
    <property type="evidence" value="ECO:0007669"/>
    <property type="project" value="TreeGrafter"/>
</dbReference>
<dbReference type="Pfam" id="PF00460">
    <property type="entry name" value="Flg_bb_rod"/>
    <property type="match status" value="1"/>
</dbReference>
<evidence type="ECO:0000256" key="4">
    <source>
        <dbReference type="ARBA" id="ARBA00023143"/>
    </source>
</evidence>
<dbReference type="EMBL" id="JACPRF010000378">
    <property type="protein sequence ID" value="MBI2877667.1"/>
    <property type="molecule type" value="Genomic_DNA"/>
</dbReference>
<dbReference type="InterPro" id="IPR010930">
    <property type="entry name" value="Flg_bb/hook_C_dom"/>
</dbReference>
<protein>
    <recommendedName>
        <fullName evidence="3 5">Flagellar hook protein FlgE</fullName>
    </recommendedName>
</protein>
<evidence type="ECO:0000259" key="9">
    <source>
        <dbReference type="Pfam" id="PF22692"/>
    </source>
</evidence>
<keyword evidence="10" id="KW-0969">Cilium</keyword>
<dbReference type="InterPro" id="IPR020013">
    <property type="entry name" value="Flagellar_FlgE/F/G"/>
</dbReference>
<dbReference type="Pfam" id="PF22692">
    <property type="entry name" value="LlgE_F_G_D1"/>
    <property type="match status" value="1"/>
</dbReference>
<evidence type="ECO:0000256" key="2">
    <source>
        <dbReference type="ARBA" id="ARBA00009677"/>
    </source>
</evidence>
<evidence type="ECO:0000259" key="8">
    <source>
        <dbReference type="Pfam" id="PF07559"/>
    </source>
</evidence>
<evidence type="ECO:0000259" key="6">
    <source>
        <dbReference type="Pfam" id="PF00460"/>
    </source>
</evidence>
<dbReference type="PANTHER" id="PTHR30435">
    <property type="entry name" value="FLAGELLAR PROTEIN"/>
    <property type="match status" value="1"/>
</dbReference>
<name>A0A932CQT7_UNCTE</name>
<comment type="function">
    <text evidence="5">A flexible structure which links the flagellar filament to the drive apparatus in the basal body.</text>
</comment>
<feature type="domain" description="Flagellar hook protein FlgE D2" evidence="8">
    <location>
        <begin position="161"/>
        <end position="306"/>
    </location>
</feature>
<evidence type="ECO:0000256" key="5">
    <source>
        <dbReference type="RuleBase" id="RU362116"/>
    </source>
</evidence>
<dbReference type="Pfam" id="PF06429">
    <property type="entry name" value="Flg_bbr_C"/>
    <property type="match status" value="1"/>
</dbReference>
<dbReference type="PANTHER" id="PTHR30435:SF1">
    <property type="entry name" value="FLAGELLAR HOOK PROTEIN FLGE"/>
    <property type="match status" value="1"/>
</dbReference>
<dbReference type="GO" id="GO:0071978">
    <property type="term" value="P:bacterial-type flagellum-dependent swarming motility"/>
    <property type="evidence" value="ECO:0007669"/>
    <property type="project" value="TreeGrafter"/>
</dbReference>
<keyword evidence="10" id="KW-0966">Cell projection</keyword>
<dbReference type="SUPFAM" id="SSF117143">
    <property type="entry name" value="Flagellar hook protein flgE"/>
    <property type="match status" value="1"/>
</dbReference>